<dbReference type="eggNOG" id="arCOG01420">
    <property type="taxonomic scope" value="Archaea"/>
</dbReference>
<feature type="domain" description="Glycosyl transferase family 1" evidence="3">
    <location>
        <begin position="348"/>
        <end position="495"/>
    </location>
</feature>
<keyword evidence="2" id="KW-0808">Transferase</keyword>
<dbReference type="Pfam" id="PF00534">
    <property type="entry name" value="Glycos_transf_1"/>
    <property type="match status" value="1"/>
</dbReference>
<dbReference type="SUPFAM" id="SSF53756">
    <property type="entry name" value="UDP-Glycosyltransferase/glycogen phosphorylase"/>
    <property type="match status" value="1"/>
</dbReference>
<dbReference type="GO" id="GO:0016757">
    <property type="term" value="F:glycosyltransferase activity"/>
    <property type="evidence" value="ECO:0007669"/>
    <property type="project" value="UniProtKB-KW"/>
</dbReference>
<dbReference type="InterPro" id="IPR013534">
    <property type="entry name" value="Starch_synth_cat_dom"/>
</dbReference>
<evidence type="ECO:0000259" key="3">
    <source>
        <dbReference type="Pfam" id="PF00534"/>
    </source>
</evidence>
<dbReference type="KEGG" id="mcn:Mcup_0818"/>
<dbReference type="Pfam" id="PF08323">
    <property type="entry name" value="Glyco_transf_5"/>
    <property type="match status" value="1"/>
</dbReference>
<dbReference type="Gene3D" id="3.40.50.2000">
    <property type="entry name" value="Glycogen Phosphorylase B"/>
    <property type="match status" value="2"/>
</dbReference>
<proteinExistence type="predicted"/>
<gene>
    <name evidence="5" type="ordered locus">Mcup_0818</name>
</gene>
<protein>
    <submittedName>
        <fullName evidence="5">Starch synthase</fullName>
    </submittedName>
</protein>
<dbReference type="InterPro" id="IPR001296">
    <property type="entry name" value="Glyco_trans_1"/>
</dbReference>
<dbReference type="AlphaFoldDB" id="F4G275"/>
<evidence type="ECO:0000259" key="4">
    <source>
        <dbReference type="Pfam" id="PF08323"/>
    </source>
</evidence>
<dbReference type="STRING" id="1006006.Mcup_0818"/>
<accession>F4G275</accession>
<name>F4G275_METCR</name>
<dbReference type="Proteomes" id="UP000007812">
    <property type="component" value="Chromosome"/>
</dbReference>
<dbReference type="EMBL" id="CP002656">
    <property type="protein sequence ID" value="AEB94923.1"/>
    <property type="molecule type" value="Genomic_DNA"/>
</dbReference>
<organism evidence="5 6">
    <name type="scientific">Metallosphaera cuprina (strain Ar-4)</name>
    <dbReference type="NCBI Taxonomy" id="1006006"/>
    <lineage>
        <taxon>Archaea</taxon>
        <taxon>Thermoproteota</taxon>
        <taxon>Thermoprotei</taxon>
        <taxon>Sulfolobales</taxon>
        <taxon>Sulfolobaceae</taxon>
        <taxon>Metallosphaera</taxon>
    </lineage>
</organism>
<feature type="domain" description="Starch synthase catalytic" evidence="4">
    <location>
        <begin position="18"/>
        <end position="258"/>
    </location>
</feature>
<dbReference type="PANTHER" id="PTHR45825:SF11">
    <property type="entry name" value="ALPHA AMYLASE DOMAIN-CONTAINING PROTEIN"/>
    <property type="match status" value="1"/>
</dbReference>
<keyword evidence="6" id="KW-1185">Reference proteome</keyword>
<evidence type="ECO:0000256" key="2">
    <source>
        <dbReference type="ARBA" id="ARBA00022679"/>
    </source>
</evidence>
<sequence>MVKVKRIESLWVPDSLERVWMISFEFRGVTSSGGLGAAVHAISTSLVKRGTKVTVIMPSHGRHMDGLFRSKLKLQEIATSVSGVRKGLDGMSYPFKLGFERGELDGVEIVLVKGLDYDTGRLMDSWSVYEFSMEKSALLTRGVEHLISRLNLGEVPSLIHVHDWHSVVPGVKAKMSLEERRVVVPLVYTVHLLNKVGAPWHYASEDWSGLENCNHYIWMVSKHELRRTKDVWDLCEGKIEKFGLYEADLITSVSKSYLLNDVLPFVGGFAENKSCVIYNGTDWDVNQIKGYGVSIAGSDRRDVIRERLLSSLKDYRFVPSDYNVGNVLWSHRTRLGIRDDWTYEPLERGQLVLFAGRLVYQKGVDLLLRAFRGVINKIPDARLVILGIPSDDFGLLQDIIEKASELKDNVRLMAVSSMDQNLFKLWHYSASILAMPSRWEPFGITAIEAMASGTPVVASAVGGLVEIVDDLRGSENGNGFLVERENINSITSSILDSLYLSIFSETGDPSWLNNVTQSIKEKNWNKVRENAIRKVDSTFRWDKIAERASDCYSKAIVMAKYRAMAYL</sequence>
<reference evidence="5 6" key="1">
    <citation type="journal article" date="2011" name="J. Bacteriol.">
        <title>Complete genome sequence of Metallosphaera cuprina, a metal sulfide-oxidizing archaeon from a hot spring.</title>
        <authorList>
            <person name="Liu L.J."/>
            <person name="You X.Y."/>
            <person name="Zheng H."/>
            <person name="Wang S."/>
            <person name="Jiang C.Y."/>
            <person name="Liu S.J."/>
        </authorList>
    </citation>
    <scope>NUCLEOTIDE SEQUENCE [LARGE SCALE GENOMIC DNA]</scope>
    <source>
        <strain evidence="5 6">Ar-4</strain>
    </source>
</reference>
<dbReference type="HOGENOM" id="CLU_009583_18_5_2"/>
<dbReference type="PANTHER" id="PTHR45825">
    <property type="entry name" value="GRANULE-BOUND STARCH SYNTHASE 1, CHLOROPLASTIC/AMYLOPLASTIC"/>
    <property type="match status" value="1"/>
</dbReference>
<evidence type="ECO:0000313" key="5">
    <source>
        <dbReference type="EMBL" id="AEB94923.1"/>
    </source>
</evidence>
<evidence type="ECO:0000256" key="1">
    <source>
        <dbReference type="ARBA" id="ARBA00022676"/>
    </source>
</evidence>
<dbReference type="PATRIC" id="fig|1006006.8.peg.816"/>
<evidence type="ECO:0000313" key="6">
    <source>
        <dbReference type="Proteomes" id="UP000007812"/>
    </source>
</evidence>
<keyword evidence="1" id="KW-0328">Glycosyltransferase</keyword>